<feature type="transmembrane region" description="Helical" evidence="1">
    <location>
        <begin position="58"/>
        <end position="78"/>
    </location>
</feature>
<keyword evidence="1" id="KW-1133">Transmembrane helix</keyword>
<keyword evidence="1" id="KW-0472">Membrane</keyword>
<dbReference type="RefSeq" id="WP_207678660.1">
    <property type="nucleotide sequence ID" value="NZ_CP061800.1"/>
</dbReference>
<proteinExistence type="predicted"/>
<dbReference type="Proteomes" id="UP000663722">
    <property type="component" value="Chromosome"/>
</dbReference>
<evidence type="ECO:0000313" key="3">
    <source>
        <dbReference type="Proteomes" id="UP000663722"/>
    </source>
</evidence>
<name>A0A975BRF1_9BACT</name>
<keyword evidence="1" id="KW-0812">Transmembrane</keyword>
<gene>
    <name evidence="2" type="ORF">dnm_065300</name>
</gene>
<sequence length="107" mass="12733">MKFFKKDHMKLKKAFIRAYHEKENTETGEEWQMNVMRHIRLLGPLSSEINYVKLFDQFVWRFATGACFLALILSAYALQTGFQPEYELAKLFITDPMDFTFTQYFGI</sequence>
<dbReference type="AlphaFoldDB" id="A0A975BRF1"/>
<reference evidence="2" key="1">
    <citation type="journal article" date="2021" name="Microb. Physiol.">
        <title>Proteogenomic Insights into the Physiology of Marine, Sulfate-Reducing, Filamentous Desulfonema limicola and Desulfonema magnum.</title>
        <authorList>
            <person name="Schnaars V."/>
            <person name="Wohlbrand L."/>
            <person name="Scheve S."/>
            <person name="Hinrichs C."/>
            <person name="Reinhardt R."/>
            <person name="Rabus R."/>
        </authorList>
    </citation>
    <scope>NUCLEOTIDE SEQUENCE</scope>
    <source>
        <strain evidence="2">4be13</strain>
    </source>
</reference>
<evidence type="ECO:0000256" key="1">
    <source>
        <dbReference type="SAM" id="Phobius"/>
    </source>
</evidence>
<dbReference type="EMBL" id="CP061800">
    <property type="protein sequence ID" value="QTA90469.1"/>
    <property type="molecule type" value="Genomic_DNA"/>
</dbReference>
<accession>A0A975BRF1</accession>
<protein>
    <submittedName>
        <fullName evidence="2">Uncharacterized protein</fullName>
    </submittedName>
</protein>
<keyword evidence="3" id="KW-1185">Reference proteome</keyword>
<organism evidence="2 3">
    <name type="scientific">Desulfonema magnum</name>
    <dbReference type="NCBI Taxonomy" id="45655"/>
    <lineage>
        <taxon>Bacteria</taxon>
        <taxon>Pseudomonadati</taxon>
        <taxon>Thermodesulfobacteriota</taxon>
        <taxon>Desulfobacteria</taxon>
        <taxon>Desulfobacterales</taxon>
        <taxon>Desulfococcaceae</taxon>
        <taxon>Desulfonema</taxon>
    </lineage>
</organism>
<evidence type="ECO:0000313" key="2">
    <source>
        <dbReference type="EMBL" id="QTA90469.1"/>
    </source>
</evidence>
<dbReference type="KEGG" id="dmm:dnm_065300"/>